<dbReference type="SUPFAM" id="SSF51556">
    <property type="entry name" value="Metallo-dependent hydrolases"/>
    <property type="match status" value="1"/>
</dbReference>
<dbReference type="Pfam" id="PF02126">
    <property type="entry name" value="PTE"/>
    <property type="match status" value="1"/>
</dbReference>
<dbReference type="RefSeq" id="WP_385939398.1">
    <property type="nucleotide sequence ID" value="NZ_JBHSOZ010000003.1"/>
</dbReference>
<keyword evidence="5" id="KW-1185">Reference proteome</keyword>
<dbReference type="Proteomes" id="UP001596142">
    <property type="component" value="Unassembled WGS sequence"/>
</dbReference>
<keyword evidence="1" id="KW-0479">Metal-binding</keyword>
<proteinExistence type="inferred from homology"/>
<evidence type="ECO:0000256" key="2">
    <source>
        <dbReference type="ARBA" id="ARBA00022801"/>
    </source>
</evidence>
<comment type="similarity">
    <text evidence="3">Belongs to the metallo-dependent hydrolases superfamily. Phosphotriesterase family.</text>
</comment>
<evidence type="ECO:0000313" key="4">
    <source>
        <dbReference type="EMBL" id="MFC5712307.1"/>
    </source>
</evidence>
<dbReference type="PANTHER" id="PTHR10819:SF3">
    <property type="entry name" value="PHOSPHOTRIESTERASE-RELATED PROTEIN"/>
    <property type="match status" value="1"/>
</dbReference>
<feature type="modified residue" description="N6-carboxylysine" evidence="3">
    <location>
        <position position="145"/>
    </location>
</feature>
<evidence type="ECO:0000256" key="1">
    <source>
        <dbReference type="ARBA" id="ARBA00022723"/>
    </source>
</evidence>
<gene>
    <name evidence="4" type="ORF">ACFPU1_05895</name>
</gene>
<dbReference type="InterPro" id="IPR001559">
    <property type="entry name" value="Phosphotriesterase"/>
</dbReference>
<accession>A0ABW0YLN8</accession>
<dbReference type="PIRSF" id="PIRSF016839">
    <property type="entry name" value="PhP"/>
    <property type="match status" value="1"/>
</dbReference>
<reference evidence="5" key="1">
    <citation type="journal article" date="2019" name="Int. J. Syst. Evol. Microbiol.">
        <title>The Global Catalogue of Microorganisms (GCM) 10K type strain sequencing project: providing services to taxonomists for standard genome sequencing and annotation.</title>
        <authorList>
            <consortium name="The Broad Institute Genomics Platform"/>
            <consortium name="The Broad Institute Genome Sequencing Center for Infectious Disease"/>
            <person name="Wu L."/>
            <person name="Ma J."/>
        </authorList>
    </citation>
    <scope>NUCLEOTIDE SEQUENCE [LARGE SCALE GENOMIC DNA]</scope>
    <source>
        <strain evidence="5">CECT 7184</strain>
    </source>
</reference>
<dbReference type="Gene3D" id="3.20.20.140">
    <property type="entry name" value="Metal-dependent hydrolases"/>
    <property type="match status" value="1"/>
</dbReference>
<organism evidence="4 5">
    <name type="scientific">Thalassorhabdus alkalitolerans</name>
    <dbReference type="NCBI Taxonomy" id="2282697"/>
    <lineage>
        <taxon>Bacteria</taxon>
        <taxon>Bacillati</taxon>
        <taxon>Bacillota</taxon>
        <taxon>Bacilli</taxon>
        <taxon>Bacillales</taxon>
        <taxon>Bacillaceae</taxon>
        <taxon>Thalassorhabdus</taxon>
    </lineage>
</organism>
<dbReference type="InterPro" id="IPR032466">
    <property type="entry name" value="Metal_Hydrolase"/>
</dbReference>
<comment type="caution">
    <text evidence="4">The sequence shown here is derived from an EMBL/GenBank/DDBJ whole genome shotgun (WGS) entry which is preliminary data.</text>
</comment>
<name>A0ABW0YLN8_9BACI</name>
<dbReference type="EMBL" id="JBHSOZ010000003">
    <property type="protein sequence ID" value="MFC5712307.1"/>
    <property type="molecule type" value="Genomic_DNA"/>
</dbReference>
<dbReference type="PROSITE" id="PS51347">
    <property type="entry name" value="PHOSPHOTRIESTERASE_2"/>
    <property type="match status" value="1"/>
</dbReference>
<keyword evidence="2" id="KW-0378">Hydrolase</keyword>
<protein>
    <submittedName>
        <fullName evidence="4">Phosphotriesterase</fullName>
    </submittedName>
</protein>
<dbReference type="PANTHER" id="PTHR10819">
    <property type="entry name" value="PHOSPHOTRIESTERASE-RELATED"/>
    <property type="match status" value="1"/>
</dbReference>
<sequence length="343" mass="38198">MNQRVETVTGPVDASKLGKTLVHEHFFFGYPGFHGDFTRGRFDWNEKRNQGIEVAERIMQHGVETVIDPTPNDCGRNPLLLREISEATGLQIICSTGYYYEGEGATPYFTFRQSLGTAEDEIHELFLTEVTEGIEGTGIKPGIIKLASSKGEITPYEKMFFRAGAKVQAQTGIPILTHTQEGTMGLEQVKLLLEHGADPSKLVIGHMCGTTDIHQHFEVLKQGVYVAFDRFGLQGIVGAPADEERMAVFLGLAALGYEKQLLLSHDTVNIWLGKEPILPESIAHLLRNWTPVHLFERIIPMMKEKGCPEEKLNKILNENPMHIFTGRKEEAEKNNQAGKAGLS</sequence>
<evidence type="ECO:0000256" key="3">
    <source>
        <dbReference type="PROSITE-ProRule" id="PRU00679"/>
    </source>
</evidence>
<evidence type="ECO:0000313" key="5">
    <source>
        <dbReference type="Proteomes" id="UP001596142"/>
    </source>
</evidence>